<evidence type="ECO:0000313" key="3">
    <source>
        <dbReference type="EMBL" id="CAF4199662.1"/>
    </source>
</evidence>
<name>A0A820BBY2_9BILA</name>
<gene>
    <name evidence="2" type="ORF">JYZ213_LOCUS43240</name>
    <name evidence="3" type="ORF">OKA104_LOCUS40918</name>
    <name evidence="1" type="ORF">VCS650_LOCUS18084</name>
</gene>
<evidence type="ECO:0000313" key="2">
    <source>
        <dbReference type="EMBL" id="CAF1496678.1"/>
    </source>
</evidence>
<dbReference type="OrthoDB" id="10056142at2759"/>
<dbReference type="EMBL" id="CAJNON010000170">
    <property type="protein sequence ID" value="CAF1063560.1"/>
    <property type="molecule type" value="Genomic_DNA"/>
</dbReference>
<dbReference type="Proteomes" id="UP000663881">
    <property type="component" value="Unassembled WGS sequence"/>
</dbReference>
<dbReference type="EMBL" id="CAJNOG010002244">
    <property type="protein sequence ID" value="CAF1496678.1"/>
    <property type="molecule type" value="Genomic_DNA"/>
</dbReference>
<proteinExistence type="predicted"/>
<accession>A0A820BBY2</accession>
<comment type="caution">
    <text evidence="3">The sequence shown here is derived from an EMBL/GenBank/DDBJ whole genome shotgun (WGS) entry which is preliminary data.</text>
</comment>
<evidence type="ECO:0000313" key="1">
    <source>
        <dbReference type="EMBL" id="CAF1063560.1"/>
    </source>
</evidence>
<sequence length="70" mass="7648">MGNKNSSAATASSNAKHVKPVSGVFTSTTVNPRMNIQRMQNVFLIWLDSNINENNADCNNTVESTYKSVV</sequence>
<evidence type="ECO:0000313" key="4">
    <source>
        <dbReference type="Proteomes" id="UP000663881"/>
    </source>
</evidence>
<reference evidence="3" key="1">
    <citation type="submission" date="2021-02" db="EMBL/GenBank/DDBJ databases">
        <authorList>
            <person name="Nowell W R."/>
        </authorList>
    </citation>
    <scope>NUCLEOTIDE SEQUENCE</scope>
</reference>
<organism evidence="3 4">
    <name type="scientific">Adineta steineri</name>
    <dbReference type="NCBI Taxonomy" id="433720"/>
    <lineage>
        <taxon>Eukaryota</taxon>
        <taxon>Metazoa</taxon>
        <taxon>Spiralia</taxon>
        <taxon>Gnathifera</taxon>
        <taxon>Rotifera</taxon>
        <taxon>Eurotatoria</taxon>
        <taxon>Bdelloidea</taxon>
        <taxon>Adinetida</taxon>
        <taxon>Adinetidae</taxon>
        <taxon>Adineta</taxon>
    </lineage>
</organism>
<dbReference type="Proteomes" id="UP000663891">
    <property type="component" value="Unassembled WGS sequence"/>
</dbReference>
<dbReference type="EMBL" id="CAJOAY010009197">
    <property type="protein sequence ID" value="CAF4199662.1"/>
    <property type="molecule type" value="Genomic_DNA"/>
</dbReference>
<dbReference type="Proteomes" id="UP000663845">
    <property type="component" value="Unassembled WGS sequence"/>
</dbReference>
<protein>
    <submittedName>
        <fullName evidence="3">Uncharacterized protein</fullName>
    </submittedName>
</protein>
<dbReference type="AlphaFoldDB" id="A0A820BBY2"/>